<evidence type="ECO:0000256" key="6">
    <source>
        <dbReference type="ARBA" id="ARBA00022842"/>
    </source>
</evidence>
<dbReference type="Pfam" id="PF08245">
    <property type="entry name" value="Mur_ligase_M"/>
    <property type="match status" value="1"/>
</dbReference>
<organism evidence="9 10">
    <name type="scientific">Moraxella nonliquefaciens</name>
    <dbReference type="NCBI Taxonomy" id="478"/>
    <lineage>
        <taxon>Bacteria</taxon>
        <taxon>Pseudomonadati</taxon>
        <taxon>Pseudomonadota</taxon>
        <taxon>Gammaproteobacteria</taxon>
        <taxon>Moraxellales</taxon>
        <taxon>Moraxellaceae</taxon>
        <taxon>Moraxella</taxon>
    </lineage>
</organism>
<dbReference type="Gene3D" id="3.40.1190.10">
    <property type="entry name" value="Mur-like, catalytic domain"/>
    <property type="match status" value="1"/>
</dbReference>
<evidence type="ECO:0000259" key="8">
    <source>
        <dbReference type="Pfam" id="PF08245"/>
    </source>
</evidence>
<dbReference type="NCBIfam" id="NF008101">
    <property type="entry name" value="PRK10846.1"/>
    <property type="match status" value="1"/>
</dbReference>
<dbReference type="InterPro" id="IPR036615">
    <property type="entry name" value="Mur_ligase_C_dom_sf"/>
</dbReference>
<gene>
    <name evidence="9" type="ORF">A9Z60_07985</name>
</gene>
<dbReference type="InterPro" id="IPR013221">
    <property type="entry name" value="Mur_ligase_cen"/>
</dbReference>
<keyword evidence="2 7" id="KW-0436">Ligase</keyword>
<keyword evidence="3" id="KW-0479">Metal-binding</keyword>
<proteinExistence type="inferred from homology"/>
<dbReference type="RefSeq" id="WP_066892819.1">
    <property type="nucleotide sequence ID" value="NZ_LZDN01000007.1"/>
</dbReference>
<dbReference type="NCBIfam" id="TIGR01499">
    <property type="entry name" value="folC"/>
    <property type="match status" value="1"/>
</dbReference>
<dbReference type="AlphaFoldDB" id="A0A1B8PK33"/>
<evidence type="ECO:0000256" key="4">
    <source>
        <dbReference type="ARBA" id="ARBA00022741"/>
    </source>
</evidence>
<dbReference type="GO" id="GO:0046654">
    <property type="term" value="P:tetrahydrofolate biosynthetic process"/>
    <property type="evidence" value="ECO:0007669"/>
    <property type="project" value="UniProtKB-UniPathway"/>
</dbReference>
<protein>
    <submittedName>
        <fullName evidence="9">Bifunctional folylpolyglutamate synthase/dihydrofolate synthase</fullName>
    </submittedName>
</protein>
<dbReference type="GO" id="GO:0004326">
    <property type="term" value="F:tetrahydrofolylpolyglutamate synthase activity"/>
    <property type="evidence" value="ECO:0007669"/>
    <property type="project" value="UniProtKB-EC"/>
</dbReference>
<evidence type="ECO:0000256" key="3">
    <source>
        <dbReference type="ARBA" id="ARBA00022723"/>
    </source>
</evidence>
<keyword evidence="6" id="KW-0460">Magnesium</keyword>
<name>A0A1B8PK33_MORNO</name>
<reference evidence="9 10" key="1">
    <citation type="submission" date="2016-06" db="EMBL/GenBank/DDBJ databases">
        <title>Draft genome of Moraxella nonliquefaciens CCUG 60284.</title>
        <authorList>
            <person name="Salva-Serra F."/>
            <person name="Engstrom-Jakobsson H."/>
            <person name="Thorell K."/>
            <person name="Gonzales-Siles L."/>
            <person name="Karlsson R."/>
            <person name="Boulund F."/>
            <person name="Engstrand L."/>
            <person name="Kristiansson E."/>
            <person name="Moore E."/>
        </authorList>
    </citation>
    <scope>NUCLEOTIDE SEQUENCE [LARGE SCALE GENOMIC DNA]</scope>
    <source>
        <strain evidence="9 10">CCUG 60284</strain>
    </source>
</reference>
<evidence type="ECO:0000256" key="2">
    <source>
        <dbReference type="ARBA" id="ARBA00022598"/>
    </source>
</evidence>
<dbReference type="GO" id="GO:0046656">
    <property type="term" value="P:folic acid biosynthetic process"/>
    <property type="evidence" value="ECO:0007669"/>
    <property type="project" value="UniProtKB-KW"/>
</dbReference>
<dbReference type="GO" id="GO:0005524">
    <property type="term" value="F:ATP binding"/>
    <property type="evidence" value="ECO:0007669"/>
    <property type="project" value="UniProtKB-KW"/>
</dbReference>
<evidence type="ECO:0000256" key="5">
    <source>
        <dbReference type="ARBA" id="ARBA00022840"/>
    </source>
</evidence>
<dbReference type="EMBL" id="LZDN01000007">
    <property type="protein sequence ID" value="OBX51112.1"/>
    <property type="molecule type" value="Genomic_DNA"/>
</dbReference>
<dbReference type="Proteomes" id="UP000092671">
    <property type="component" value="Unassembled WGS sequence"/>
</dbReference>
<dbReference type="SUPFAM" id="SSF53244">
    <property type="entry name" value="MurD-like peptide ligases, peptide-binding domain"/>
    <property type="match status" value="1"/>
</dbReference>
<dbReference type="PIRSF" id="PIRSF001563">
    <property type="entry name" value="Folylpolyglu_synth"/>
    <property type="match status" value="1"/>
</dbReference>
<dbReference type="PANTHER" id="PTHR11136:SF0">
    <property type="entry name" value="DIHYDROFOLATE SYNTHETASE-RELATED"/>
    <property type="match status" value="1"/>
</dbReference>
<dbReference type="GO" id="GO:0008841">
    <property type="term" value="F:dihydrofolate synthase activity"/>
    <property type="evidence" value="ECO:0007669"/>
    <property type="project" value="UniProtKB-EC"/>
</dbReference>
<dbReference type="InterPro" id="IPR001645">
    <property type="entry name" value="Folylpolyglutamate_synth"/>
</dbReference>
<dbReference type="GO" id="GO:0046872">
    <property type="term" value="F:metal ion binding"/>
    <property type="evidence" value="ECO:0007669"/>
    <property type="project" value="UniProtKB-KW"/>
</dbReference>
<dbReference type="Gene3D" id="3.90.190.20">
    <property type="entry name" value="Mur ligase, C-terminal domain"/>
    <property type="match status" value="1"/>
</dbReference>
<dbReference type="SUPFAM" id="SSF53623">
    <property type="entry name" value="MurD-like peptide ligases, catalytic domain"/>
    <property type="match status" value="1"/>
</dbReference>
<evidence type="ECO:0000256" key="1">
    <source>
        <dbReference type="ARBA" id="ARBA00008276"/>
    </source>
</evidence>
<evidence type="ECO:0000313" key="10">
    <source>
        <dbReference type="Proteomes" id="UP000092671"/>
    </source>
</evidence>
<feature type="domain" description="Mur ligase central" evidence="8">
    <location>
        <begin position="52"/>
        <end position="226"/>
    </location>
</feature>
<comment type="caution">
    <text evidence="9">The sequence shown here is derived from an EMBL/GenBank/DDBJ whole genome shotgun (WGS) entry which is preliminary data.</text>
</comment>
<sequence>MNTPQTVSEWLNYMGSIHVSAIDMGLDRVLPVAQALGVLKDNLPQRPYVFTVAGTNGKGSTTALIGDICTQAGYKTALYQSPHLINFNERIKVNGVQIDDELLIKAFGECEKARTDCQVSLSFFEMTTLSAFWIFKELKCDVWVLEIGLGGRLDVVNVIDPDIGVITNIGIDHIDWLGDDREKIGAEKAGIIRDNIPVIYGERDMPQSVAQTIYDKNAKCYHYGKDFIYQLHNNTHWTYANEAVTLYLPKPNIALINAVNTISAILASELDISMDDIKNGLSHVKLAGRFDKRMINNKQWIFDVGHNTHGIQFLMDLFVPFWQNIKDTCPTAKLHFIFSMLADKDIDDVLALINTFNLPINTWHIAKIDNMRALAVNQLSIKIITHLPKSTIHTYDSIAKAAESVEMQADCEDVILCFGSFHTIAESMMALGLTHNPRTL</sequence>
<dbReference type="OrthoDB" id="9809356at2"/>
<keyword evidence="4 7" id="KW-0547">Nucleotide-binding</keyword>
<evidence type="ECO:0000313" key="9">
    <source>
        <dbReference type="EMBL" id="OBX51112.1"/>
    </source>
</evidence>
<comment type="similarity">
    <text evidence="1 7">Belongs to the folylpolyglutamate synthase family.</text>
</comment>
<keyword evidence="5 7" id="KW-0067">ATP-binding</keyword>
<accession>A0A1B8PK33</accession>
<dbReference type="GO" id="GO:0005737">
    <property type="term" value="C:cytoplasm"/>
    <property type="evidence" value="ECO:0007669"/>
    <property type="project" value="TreeGrafter"/>
</dbReference>
<evidence type="ECO:0000256" key="7">
    <source>
        <dbReference type="PIRNR" id="PIRNR001563"/>
    </source>
</evidence>
<dbReference type="InterPro" id="IPR036565">
    <property type="entry name" value="Mur-like_cat_sf"/>
</dbReference>
<dbReference type="PANTHER" id="PTHR11136">
    <property type="entry name" value="FOLYLPOLYGLUTAMATE SYNTHASE-RELATED"/>
    <property type="match status" value="1"/>
</dbReference>
<dbReference type="UniPathway" id="UPA00077">
    <property type="reaction ID" value="UER00157"/>
</dbReference>